<dbReference type="PROSITE" id="PS50004">
    <property type="entry name" value="C2"/>
    <property type="match status" value="1"/>
</dbReference>
<proteinExistence type="predicted"/>
<organism evidence="3 4">
    <name type="scientific">Durusdinium trenchii</name>
    <dbReference type="NCBI Taxonomy" id="1381693"/>
    <lineage>
        <taxon>Eukaryota</taxon>
        <taxon>Sar</taxon>
        <taxon>Alveolata</taxon>
        <taxon>Dinophyceae</taxon>
        <taxon>Suessiales</taxon>
        <taxon>Symbiodiniaceae</taxon>
        <taxon>Durusdinium</taxon>
    </lineage>
</organism>
<feature type="compositionally biased region" description="Basic and acidic residues" evidence="1">
    <location>
        <begin position="475"/>
        <end position="489"/>
    </location>
</feature>
<evidence type="ECO:0000259" key="2">
    <source>
        <dbReference type="PROSITE" id="PS50004"/>
    </source>
</evidence>
<dbReference type="InterPro" id="IPR000008">
    <property type="entry name" value="C2_dom"/>
</dbReference>
<dbReference type="SMART" id="SM00239">
    <property type="entry name" value="C2"/>
    <property type="match status" value="1"/>
</dbReference>
<dbReference type="Pfam" id="PF00168">
    <property type="entry name" value="C2"/>
    <property type="match status" value="1"/>
</dbReference>
<dbReference type="Gene3D" id="2.60.40.150">
    <property type="entry name" value="C2 domain"/>
    <property type="match status" value="1"/>
</dbReference>
<accession>A0ABP0NPT5</accession>
<comment type="caution">
    <text evidence="3">The sequence shown here is derived from an EMBL/GenBank/DDBJ whole genome shotgun (WGS) entry which is preliminary data.</text>
</comment>
<keyword evidence="4" id="KW-1185">Reference proteome</keyword>
<gene>
    <name evidence="3" type="ORF">SCF082_LOCUS33607</name>
</gene>
<feature type="region of interest" description="Disordered" evidence="1">
    <location>
        <begin position="210"/>
        <end position="252"/>
    </location>
</feature>
<name>A0ABP0NPT5_9DINO</name>
<evidence type="ECO:0000313" key="3">
    <source>
        <dbReference type="EMBL" id="CAK9065790.1"/>
    </source>
</evidence>
<feature type="domain" description="C2" evidence="2">
    <location>
        <begin position="15"/>
        <end position="129"/>
    </location>
</feature>
<evidence type="ECO:0000256" key="1">
    <source>
        <dbReference type="SAM" id="MobiDB-lite"/>
    </source>
</evidence>
<dbReference type="SUPFAM" id="SSF49562">
    <property type="entry name" value="C2 domain (Calcium/lipid-binding domain, CaLB)"/>
    <property type="match status" value="1"/>
</dbReference>
<sequence length="495" mass="55124">MRFVARDGVRWRRACDGALMACVDGETLRLTICSARNLRDADWLPGTKGSDAFCEVSVPGKPIFFKTEVIENSCDPVWDASTELRLTESDLLDFKVSDHDAIGKADLLGRVTVPVAKVWHGFEDEVKLLEAGKEEAFLKLKVEQPTPAAAAPRAAPELRAEAPPLKRLELRARSHAQNVRRQSIESGLTIREVRQLSVSELERWLEEERLRRQRRQTQRERERSVSRGPRIEEEEGHWWQPGESRECPKCGSDQPELSKFCGECGAPWNWTAGPGAEAVPKADGVTSVSSPAAPLLADELTVETPEELPEEPLATWADSLDSPGPPRYEASPAAAAEVWTNRDGTAELRPLHEADEPDQRMLKLLEGPYAYLPKTAQPRMDPWQSRVASYGVDPSASGEKHSWWHTASEGAVSGAWSTSTASMAKRSATHFGLEVFQRFLQVEQEPRLQWLADEMMHAELPESTYPIDPLSVEGRSLDRSSVEASRDASDWTESS</sequence>
<dbReference type="EMBL" id="CAXAMM010030002">
    <property type="protein sequence ID" value="CAK9065790.1"/>
    <property type="molecule type" value="Genomic_DNA"/>
</dbReference>
<dbReference type="CDD" id="cd00030">
    <property type="entry name" value="C2"/>
    <property type="match status" value="1"/>
</dbReference>
<feature type="compositionally biased region" description="Basic and acidic residues" evidence="1">
    <location>
        <begin position="217"/>
        <end position="231"/>
    </location>
</feature>
<dbReference type="PANTHER" id="PTHR47800">
    <property type="entry name" value="C2 DOMAIN-CONTAINING PROTEIN"/>
    <property type="match status" value="1"/>
</dbReference>
<feature type="region of interest" description="Disordered" evidence="1">
    <location>
        <begin position="464"/>
        <end position="495"/>
    </location>
</feature>
<reference evidence="3 4" key="1">
    <citation type="submission" date="2024-02" db="EMBL/GenBank/DDBJ databases">
        <authorList>
            <person name="Chen Y."/>
            <person name="Shah S."/>
            <person name="Dougan E. K."/>
            <person name="Thang M."/>
            <person name="Chan C."/>
        </authorList>
    </citation>
    <scope>NUCLEOTIDE SEQUENCE [LARGE SCALE GENOMIC DNA]</scope>
</reference>
<dbReference type="InterPro" id="IPR035892">
    <property type="entry name" value="C2_domain_sf"/>
</dbReference>
<evidence type="ECO:0000313" key="4">
    <source>
        <dbReference type="Proteomes" id="UP001642464"/>
    </source>
</evidence>
<dbReference type="Proteomes" id="UP001642464">
    <property type="component" value="Unassembled WGS sequence"/>
</dbReference>
<protein>
    <submittedName>
        <fullName evidence="3">Arrestin domain-containing protein B</fullName>
    </submittedName>
</protein>
<dbReference type="PANTHER" id="PTHR47800:SF5">
    <property type="entry name" value="FER-1-LIKE PROTEIN 6"/>
    <property type="match status" value="1"/>
</dbReference>